<name>A0A1H8GX43_9BACL</name>
<evidence type="ECO:0000313" key="5">
    <source>
        <dbReference type="Proteomes" id="UP000683429"/>
    </source>
</evidence>
<dbReference type="Pfam" id="PF03235">
    <property type="entry name" value="GmrSD_N"/>
    <property type="match status" value="1"/>
</dbReference>
<reference evidence="2 5" key="2">
    <citation type="submission" date="2021-06" db="EMBL/GenBank/DDBJ databases">
        <title>Whole genome sequence of Paenibacillus sophorae DSM23020 for comparative genomics.</title>
        <authorList>
            <person name="Kim M.-J."/>
            <person name="Lee G."/>
            <person name="Shin J.-H."/>
        </authorList>
    </citation>
    <scope>NUCLEOTIDE SEQUENCE [LARGE SCALE GENOMIC DNA]</scope>
    <source>
        <strain evidence="2 5">DSM 23020</strain>
    </source>
</reference>
<evidence type="ECO:0000259" key="1">
    <source>
        <dbReference type="Pfam" id="PF03235"/>
    </source>
</evidence>
<protein>
    <submittedName>
        <fullName evidence="2">DUF262 domain-containing protein</fullName>
    </submittedName>
</protein>
<keyword evidence="5" id="KW-1185">Reference proteome</keyword>
<dbReference type="STRING" id="1333845.SAMN04487895_101661"/>
<proteinExistence type="predicted"/>
<gene>
    <name evidence="2" type="ORF">KP014_20850</name>
    <name evidence="3" type="ORF">SAMN04487895_101661</name>
</gene>
<dbReference type="PANTHER" id="PTHR39639:SF1">
    <property type="entry name" value="DUF262 DOMAIN-CONTAINING PROTEIN"/>
    <property type="match status" value="1"/>
</dbReference>
<dbReference type="EMBL" id="FODH01000001">
    <property type="protein sequence ID" value="SEN48047.1"/>
    <property type="molecule type" value="Genomic_DNA"/>
</dbReference>
<dbReference type="AlphaFoldDB" id="A0A1H8GX43"/>
<accession>A0A1H8GX43</accession>
<dbReference type="Proteomes" id="UP000198809">
    <property type="component" value="Unassembled WGS sequence"/>
</dbReference>
<dbReference type="Proteomes" id="UP000683429">
    <property type="component" value="Chromosome"/>
</dbReference>
<dbReference type="RefSeq" id="WP_036588336.1">
    <property type="nucleotide sequence ID" value="NZ_CP076607.1"/>
</dbReference>
<dbReference type="PANTHER" id="PTHR39639">
    <property type="entry name" value="CHROMOSOME 16, WHOLE GENOME SHOTGUN SEQUENCE"/>
    <property type="match status" value="1"/>
</dbReference>
<feature type="domain" description="GmrSD restriction endonucleases N-terminal" evidence="1">
    <location>
        <begin position="121"/>
        <end position="233"/>
    </location>
</feature>
<dbReference type="OrthoDB" id="9770340at2"/>
<evidence type="ECO:0000313" key="2">
    <source>
        <dbReference type="EMBL" id="QWU14358.1"/>
    </source>
</evidence>
<dbReference type="EMBL" id="CP076607">
    <property type="protein sequence ID" value="QWU14358.1"/>
    <property type="molecule type" value="Genomic_DNA"/>
</dbReference>
<organism evidence="3 4">
    <name type="scientific">Paenibacillus sophorae</name>
    <dbReference type="NCBI Taxonomy" id="1333845"/>
    <lineage>
        <taxon>Bacteria</taxon>
        <taxon>Bacillati</taxon>
        <taxon>Bacillota</taxon>
        <taxon>Bacilli</taxon>
        <taxon>Bacillales</taxon>
        <taxon>Paenibacillaceae</taxon>
        <taxon>Paenibacillus</taxon>
    </lineage>
</organism>
<sequence length="272" mass="32330">MAKKKTEANQERLKQDNHMRELKNLEDRLFLIPDPTYSFEIGESVGLGALEDVVVLNILHNGKIIEIGYTSINNNYGNPIRNENQKSYCNWMDVKKLNDNRASFVKNDDIRLNYSQTGLESLFHKAYYFGVDFDPEYQREYVWEETDKIKLIDAIYNNVDIGKFAFIHLSDDEWEKNGFKYAYEILDGKQRYKSILDFYESRFKYKGFYFKDLSPKDQLHFKRYTVNVAETHNLDREQKLRYFLMLNTGGRIMSEEHLDKVRQMLIDIQEAG</sequence>
<evidence type="ECO:0000313" key="4">
    <source>
        <dbReference type="Proteomes" id="UP000198809"/>
    </source>
</evidence>
<evidence type="ECO:0000313" key="3">
    <source>
        <dbReference type="EMBL" id="SEN48047.1"/>
    </source>
</evidence>
<dbReference type="InterPro" id="IPR004919">
    <property type="entry name" value="GmrSD_N"/>
</dbReference>
<reference evidence="3 4" key="1">
    <citation type="submission" date="2016-10" db="EMBL/GenBank/DDBJ databases">
        <authorList>
            <person name="de Groot N.N."/>
        </authorList>
    </citation>
    <scope>NUCLEOTIDE SEQUENCE [LARGE SCALE GENOMIC DNA]</scope>
    <source>
        <strain evidence="3 4">CGMCC 1.10238</strain>
    </source>
</reference>